<evidence type="ECO:0000313" key="1">
    <source>
        <dbReference type="EMBL" id="EKD29555.1"/>
    </source>
</evidence>
<name>K1XGY7_9BACT</name>
<dbReference type="AlphaFoldDB" id="K1XGY7"/>
<reference evidence="1" key="1">
    <citation type="journal article" date="2012" name="Science">
        <title>Fermentation, hydrogen, and sulfur metabolism in multiple uncultivated bacterial phyla.</title>
        <authorList>
            <person name="Wrighton K.C."/>
            <person name="Thomas B.C."/>
            <person name="Sharon I."/>
            <person name="Miller C.S."/>
            <person name="Castelle C.J."/>
            <person name="VerBerkmoes N.C."/>
            <person name="Wilkins M.J."/>
            <person name="Hettich R.L."/>
            <person name="Lipton M.S."/>
            <person name="Williams K.H."/>
            <person name="Long P.E."/>
            <person name="Banfield J.F."/>
        </authorList>
    </citation>
    <scope>NUCLEOTIDE SEQUENCE [LARGE SCALE GENOMIC DNA]</scope>
</reference>
<protein>
    <submittedName>
        <fullName evidence="1">Uncharacterized protein</fullName>
    </submittedName>
</protein>
<dbReference type="EMBL" id="AMFJ01034359">
    <property type="protein sequence ID" value="EKD29555.1"/>
    <property type="molecule type" value="Genomic_DNA"/>
</dbReference>
<comment type="caution">
    <text evidence="1">The sequence shown here is derived from an EMBL/GenBank/DDBJ whole genome shotgun (WGS) entry which is preliminary data.</text>
</comment>
<organism evidence="1">
    <name type="scientific">uncultured bacterium</name>
    <name type="common">gcode 4</name>
    <dbReference type="NCBI Taxonomy" id="1234023"/>
    <lineage>
        <taxon>Bacteria</taxon>
        <taxon>environmental samples</taxon>
    </lineage>
</organism>
<sequence>MIHRQIWECVFPEEGFDGFKEFCFFHNKYIGN</sequence>
<accession>K1XGY7</accession>
<proteinExistence type="predicted"/>
<gene>
    <name evidence="1" type="ORF">ACD_78C00359G0001</name>
</gene>